<dbReference type="AlphaFoldDB" id="A0A9P8ZUT8"/>
<gene>
    <name evidence="2" type="ORF">BKA67DRAFT_660315</name>
</gene>
<dbReference type="EMBL" id="JAGPXC010000006">
    <property type="protein sequence ID" value="KAH6651510.1"/>
    <property type="molecule type" value="Genomic_DNA"/>
</dbReference>
<keyword evidence="3" id="KW-1185">Reference proteome</keyword>
<evidence type="ECO:0000256" key="1">
    <source>
        <dbReference type="SAM" id="MobiDB-lite"/>
    </source>
</evidence>
<comment type="caution">
    <text evidence="2">The sequence shown here is derived from an EMBL/GenBank/DDBJ whole genome shotgun (WGS) entry which is preliminary data.</text>
</comment>
<feature type="region of interest" description="Disordered" evidence="1">
    <location>
        <begin position="175"/>
        <end position="195"/>
    </location>
</feature>
<name>A0A9P8ZUT8_9PEZI</name>
<evidence type="ECO:0000313" key="3">
    <source>
        <dbReference type="Proteomes" id="UP000758603"/>
    </source>
</evidence>
<feature type="compositionally biased region" description="Polar residues" evidence="1">
    <location>
        <begin position="141"/>
        <end position="154"/>
    </location>
</feature>
<dbReference type="Proteomes" id="UP000758603">
    <property type="component" value="Unassembled WGS sequence"/>
</dbReference>
<accession>A0A9P8ZUT8</accession>
<proteinExistence type="predicted"/>
<dbReference type="RefSeq" id="XP_045955788.1">
    <property type="nucleotide sequence ID" value="XM_046107601.1"/>
</dbReference>
<organism evidence="2 3">
    <name type="scientific">Truncatella angustata</name>
    <dbReference type="NCBI Taxonomy" id="152316"/>
    <lineage>
        <taxon>Eukaryota</taxon>
        <taxon>Fungi</taxon>
        <taxon>Dikarya</taxon>
        <taxon>Ascomycota</taxon>
        <taxon>Pezizomycotina</taxon>
        <taxon>Sordariomycetes</taxon>
        <taxon>Xylariomycetidae</taxon>
        <taxon>Amphisphaeriales</taxon>
        <taxon>Sporocadaceae</taxon>
        <taxon>Truncatella</taxon>
    </lineage>
</organism>
<dbReference type="GeneID" id="70136492"/>
<evidence type="ECO:0000313" key="2">
    <source>
        <dbReference type="EMBL" id="KAH6651510.1"/>
    </source>
</evidence>
<feature type="region of interest" description="Disordered" evidence="1">
    <location>
        <begin position="141"/>
        <end position="160"/>
    </location>
</feature>
<sequence>MSHKKIIYQRPFERRLRCDCNCRKVGGKKCVCYCLVFVVVISSDDLNGSTIFDLGSLGNDQNRIAGRGRGNGNNRVGDLMGARANEIGHNDRRNNSADFDATSHVAINVTPSSANLEVAEPHVFDERFNLKYSVIKISSRTTRTNSSQEPNSTHGRGRYLGGERYLENTNDSFTISAPGGRQQRNLSEPLSEDNEPYSHTVAEWELESTVDENVAQRDMHVSVTNEETLVGF</sequence>
<protein>
    <submittedName>
        <fullName evidence="2">Uncharacterized protein</fullName>
    </submittedName>
</protein>
<reference evidence="2" key="1">
    <citation type="journal article" date="2021" name="Nat. Commun.">
        <title>Genetic determinants of endophytism in the Arabidopsis root mycobiome.</title>
        <authorList>
            <person name="Mesny F."/>
            <person name="Miyauchi S."/>
            <person name="Thiergart T."/>
            <person name="Pickel B."/>
            <person name="Atanasova L."/>
            <person name="Karlsson M."/>
            <person name="Huettel B."/>
            <person name="Barry K.W."/>
            <person name="Haridas S."/>
            <person name="Chen C."/>
            <person name="Bauer D."/>
            <person name="Andreopoulos W."/>
            <person name="Pangilinan J."/>
            <person name="LaButti K."/>
            <person name="Riley R."/>
            <person name="Lipzen A."/>
            <person name="Clum A."/>
            <person name="Drula E."/>
            <person name="Henrissat B."/>
            <person name="Kohler A."/>
            <person name="Grigoriev I.V."/>
            <person name="Martin F.M."/>
            <person name="Hacquard S."/>
        </authorList>
    </citation>
    <scope>NUCLEOTIDE SEQUENCE</scope>
    <source>
        <strain evidence="2">MPI-SDFR-AT-0073</strain>
    </source>
</reference>